<dbReference type="Gene3D" id="3.10.580.10">
    <property type="entry name" value="CBS-domain"/>
    <property type="match status" value="1"/>
</dbReference>
<comment type="subcellular location">
    <subcellularLocation>
        <location evidence="1">Membrane</location>
        <topology evidence="1">Multi-pass membrane protein</topology>
    </subcellularLocation>
</comment>
<gene>
    <name evidence="10" type="ORF">METZ01_LOCUS238823</name>
</gene>
<dbReference type="SMART" id="SM01091">
    <property type="entry name" value="CorC_HlyC"/>
    <property type="match status" value="1"/>
</dbReference>
<dbReference type="InterPro" id="IPR046342">
    <property type="entry name" value="CBS_dom_sf"/>
</dbReference>
<keyword evidence="2 7" id="KW-0812">Transmembrane</keyword>
<feature type="domain" description="CBS" evidence="8">
    <location>
        <begin position="195"/>
        <end position="254"/>
    </location>
</feature>
<keyword evidence="6 7" id="KW-0472">Membrane</keyword>
<evidence type="ECO:0000256" key="7">
    <source>
        <dbReference type="SAM" id="Phobius"/>
    </source>
</evidence>
<dbReference type="Pfam" id="PF01595">
    <property type="entry name" value="CNNM"/>
    <property type="match status" value="1"/>
</dbReference>
<dbReference type="Gene3D" id="3.30.465.10">
    <property type="match status" value="1"/>
</dbReference>
<evidence type="ECO:0000259" key="8">
    <source>
        <dbReference type="PROSITE" id="PS51371"/>
    </source>
</evidence>
<dbReference type="GO" id="GO:0050660">
    <property type="term" value="F:flavin adenine dinucleotide binding"/>
    <property type="evidence" value="ECO:0007669"/>
    <property type="project" value="InterPro"/>
</dbReference>
<dbReference type="PANTHER" id="PTHR22777:SF17">
    <property type="entry name" value="UPF0053 PROTEIN SLL0260"/>
    <property type="match status" value="1"/>
</dbReference>
<evidence type="ECO:0000256" key="5">
    <source>
        <dbReference type="ARBA" id="ARBA00023122"/>
    </source>
</evidence>
<feature type="transmembrane region" description="Helical" evidence="7">
    <location>
        <begin position="117"/>
        <end position="139"/>
    </location>
</feature>
<dbReference type="PROSITE" id="PS51846">
    <property type="entry name" value="CNNM"/>
    <property type="match status" value="1"/>
</dbReference>
<dbReference type="InterPro" id="IPR016169">
    <property type="entry name" value="FAD-bd_PCMH_sub2"/>
</dbReference>
<dbReference type="AlphaFoldDB" id="A0A382HFM1"/>
<dbReference type="InterPro" id="IPR005170">
    <property type="entry name" value="Transptr-assoc_dom"/>
</dbReference>
<accession>A0A382HFM1</accession>
<dbReference type="InterPro" id="IPR002550">
    <property type="entry name" value="CNNM"/>
</dbReference>
<evidence type="ECO:0000256" key="3">
    <source>
        <dbReference type="ARBA" id="ARBA00022737"/>
    </source>
</evidence>
<evidence type="ECO:0000259" key="9">
    <source>
        <dbReference type="PROSITE" id="PS51846"/>
    </source>
</evidence>
<feature type="transmembrane region" description="Helical" evidence="7">
    <location>
        <begin position="55"/>
        <end position="80"/>
    </location>
</feature>
<name>A0A382HFM1_9ZZZZ</name>
<evidence type="ECO:0000256" key="1">
    <source>
        <dbReference type="ARBA" id="ARBA00004141"/>
    </source>
</evidence>
<protein>
    <recommendedName>
        <fullName evidence="11">CNNM transmembrane domain-containing protein</fullName>
    </recommendedName>
</protein>
<dbReference type="SUPFAM" id="SSF54631">
    <property type="entry name" value="CBS-domain pair"/>
    <property type="match status" value="1"/>
</dbReference>
<dbReference type="InterPro" id="IPR036318">
    <property type="entry name" value="FAD-bd_PCMH-like_sf"/>
</dbReference>
<dbReference type="InterPro" id="IPR044751">
    <property type="entry name" value="Ion_transp-like_CBS"/>
</dbReference>
<sequence>MSELFLSLVGLFFSILFSSLEIALISSNAYQINVWAKQGSRISIFSQKIINKREIFLFLILLGTNVSNIVATTFATLHFLDVGWNNSSIIIFISLIILIFGEILPKTFIKNHANIGLVYLSPLLILMYYLFFPIISIIIKFNWLELYENTPDEEKREDLQSTFEQVDDENTMEKEQQELISNVFDFSKTSVYKAMTSKHEISSISIDETLEKAMHIFIESGHSKLPVFKDNIDNIVGMIYLYDLFKSPKNLQDIIKDILFIPYTKPILEIIPEFQKANHSLGIVIDKEGKTAGMITAEDIFEELFGEFEDEFDLNPKDSNILDDGSILVSAKMKCDDFNNKHKNIIPNGTYETIAGYIISEIGRIPNAGENLFMDIGHIIIKKASDRYINQVQIYPKNNSD</sequence>
<dbReference type="GO" id="GO:0005886">
    <property type="term" value="C:plasma membrane"/>
    <property type="evidence" value="ECO:0007669"/>
    <property type="project" value="TreeGrafter"/>
</dbReference>
<proteinExistence type="predicted"/>
<feature type="domain" description="CNNM transmembrane" evidence="9">
    <location>
        <begin position="1"/>
        <end position="173"/>
    </location>
</feature>
<dbReference type="PROSITE" id="PS51371">
    <property type="entry name" value="CBS"/>
    <property type="match status" value="2"/>
</dbReference>
<feature type="transmembrane region" description="Helical" evidence="7">
    <location>
        <begin position="86"/>
        <end position="105"/>
    </location>
</feature>
<keyword evidence="4 7" id="KW-1133">Transmembrane helix</keyword>
<evidence type="ECO:0000256" key="2">
    <source>
        <dbReference type="ARBA" id="ARBA00022692"/>
    </source>
</evidence>
<feature type="domain" description="CBS" evidence="8">
    <location>
        <begin position="255"/>
        <end position="311"/>
    </location>
</feature>
<reference evidence="10" key="1">
    <citation type="submission" date="2018-05" db="EMBL/GenBank/DDBJ databases">
        <authorList>
            <person name="Lanie J.A."/>
            <person name="Ng W.-L."/>
            <person name="Kazmierczak K.M."/>
            <person name="Andrzejewski T.M."/>
            <person name="Davidsen T.M."/>
            <person name="Wayne K.J."/>
            <person name="Tettelin H."/>
            <person name="Glass J.I."/>
            <person name="Rusch D."/>
            <person name="Podicherti R."/>
            <person name="Tsui H.-C.T."/>
            <person name="Winkler M.E."/>
        </authorList>
    </citation>
    <scope>NUCLEOTIDE SEQUENCE</scope>
</reference>
<dbReference type="SUPFAM" id="SSF56176">
    <property type="entry name" value="FAD-binding/transporter-associated domain-like"/>
    <property type="match status" value="1"/>
</dbReference>
<organism evidence="10">
    <name type="scientific">marine metagenome</name>
    <dbReference type="NCBI Taxonomy" id="408172"/>
    <lineage>
        <taxon>unclassified sequences</taxon>
        <taxon>metagenomes</taxon>
        <taxon>ecological metagenomes</taxon>
    </lineage>
</organism>
<evidence type="ECO:0000256" key="4">
    <source>
        <dbReference type="ARBA" id="ARBA00022989"/>
    </source>
</evidence>
<dbReference type="CDD" id="cd04590">
    <property type="entry name" value="CBS_pair_CorC_HlyC_assoc"/>
    <property type="match status" value="1"/>
</dbReference>
<keyword evidence="5" id="KW-0129">CBS domain</keyword>
<dbReference type="PANTHER" id="PTHR22777">
    <property type="entry name" value="HEMOLYSIN-RELATED"/>
    <property type="match status" value="1"/>
</dbReference>
<evidence type="ECO:0000313" key="10">
    <source>
        <dbReference type="EMBL" id="SVB85969.1"/>
    </source>
</evidence>
<keyword evidence="3" id="KW-0677">Repeat</keyword>
<dbReference type="EMBL" id="UINC01060934">
    <property type="protein sequence ID" value="SVB85969.1"/>
    <property type="molecule type" value="Genomic_DNA"/>
</dbReference>
<dbReference type="Pfam" id="PF00571">
    <property type="entry name" value="CBS"/>
    <property type="match status" value="2"/>
</dbReference>
<dbReference type="Pfam" id="PF03471">
    <property type="entry name" value="CorC_HlyC"/>
    <property type="match status" value="1"/>
</dbReference>
<dbReference type="InterPro" id="IPR000644">
    <property type="entry name" value="CBS_dom"/>
</dbReference>
<evidence type="ECO:0008006" key="11">
    <source>
        <dbReference type="Google" id="ProtNLM"/>
    </source>
</evidence>
<evidence type="ECO:0000256" key="6">
    <source>
        <dbReference type="ARBA" id="ARBA00023136"/>
    </source>
</evidence>
<feature type="transmembrane region" description="Helical" evidence="7">
    <location>
        <begin position="6"/>
        <end position="34"/>
    </location>
</feature>